<dbReference type="Proteomes" id="UP001162483">
    <property type="component" value="Unassembled WGS sequence"/>
</dbReference>
<name>A0ABN9F042_9NEOB</name>
<reference evidence="1" key="1">
    <citation type="submission" date="2023-05" db="EMBL/GenBank/DDBJ databases">
        <authorList>
            <person name="Stuckert A."/>
        </authorList>
    </citation>
    <scope>NUCLEOTIDE SEQUENCE</scope>
</reference>
<comment type="caution">
    <text evidence="1">The sequence shown here is derived from an EMBL/GenBank/DDBJ whole genome shotgun (WGS) entry which is preliminary data.</text>
</comment>
<protein>
    <submittedName>
        <fullName evidence="1">Uncharacterized protein</fullName>
    </submittedName>
</protein>
<gene>
    <name evidence="1" type="ORF">SPARVUS_LOCUS10848560</name>
</gene>
<evidence type="ECO:0000313" key="2">
    <source>
        <dbReference type="Proteomes" id="UP001162483"/>
    </source>
</evidence>
<evidence type="ECO:0000313" key="1">
    <source>
        <dbReference type="EMBL" id="CAI9589147.1"/>
    </source>
</evidence>
<feature type="non-terminal residue" evidence="1">
    <location>
        <position position="69"/>
    </location>
</feature>
<accession>A0ABN9F042</accession>
<proteinExistence type="predicted"/>
<sequence length="69" mass="7490">MTCPEFSYLGCPRVLEPSLALSPRAVLRPDSRAKVPLSPREPMLPLESCVGIVLRSDPIAKAPLSPHEP</sequence>
<dbReference type="EMBL" id="CATNWA010016030">
    <property type="protein sequence ID" value="CAI9589147.1"/>
    <property type="molecule type" value="Genomic_DNA"/>
</dbReference>
<organism evidence="1 2">
    <name type="scientific">Staurois parvus</name>
    <dbReference type="NCBI Taxonomy" id="386267"/>
    <lineage>
        <taxon>Eukaryota</taxon>
        <taxon>Metazoa</taxon>
        <taxon>Chordata</taxon>
        <taxon>Craniata</taxon>
        <taxon>Vertebrata</taxon>
        <taxon>Euteleostomi</taxon>
        <taxon>Amphibia</taxon>
        <taxon>Batrachia</taxon>
        <taxon>Anura</taxon>
        <taxon>Neobatrachia</taxon>
        <taxon>Ranoidea</taxon>
        <taxon>Ranidae</taxon>
        <taxon>Staurois</taxon>
    </lineage>
</organism>
<keyword evidence="2" id="KW-1185">Reference proteome</keyword>